<dbReference type="Gene3D" id="3.30.420.10">
    <property type="entry name" value="Ribonuclease H-like superfamily/Ribonuclease H"/>
    <property type="match status" value="1"/>
</dbReference>
<dbReference type="PANTHER" id="PTHR46060:SF1">
    <property type="entry name" value="MARINER MOS1 TRANSPOSASE-LIKE PROTEIN"/>
    <property type="match status" value="1"/>
</dbReference>
<reference evidence="2" key="1">
    <citation type="submission" date="2020-12" db="UniProtKB">
        <authorList>
            <consortium name="WormBaseParasite"/>
        </authorList>
    </citation>
    <scope>IDENTIFICATION</scope>
    <source>
        <strain evidence="2">MHco3</strain>
    </source>
</reference>
<proteinExistence type="predicted"/>
<keyword evidence="1" id="KW-1185">Reference proteome</keyword>
<evidence type="ECO:0000313" key="1">
    <source>
        <dbReference type="Proteomes" id="UP000025227"/>
    </source>
</evidence>
<organism evidence="1 2">
    <name type="scientific">Haemonchus contortus</name>
    <name type="common">Barber pole worm</name>
    <dbReference type="NCBI Taxonomy" id="6289"/>
    <lineage>
        <taxon>Eukaryota</taxon>
        <taxon>Metazoa</taxon>
        <taxon>Ecdysozoa</taxon>
        <taxon>Nematoda</taxon>
        <taxon>Chromadorea</taxon>
        <taxon>Rhabditida</taxon>
        <taxon>Rhabditina</taxon>
        <taxon>Rhabditomorpha</taxon>
        <taxon>Strongyloidea</taxon>
        <taxon>Trichostrongylidae</taxon>
        <taxon>Haemonchus</taxon>
    </lineage>
</organism>
<dbReference type="OMA" id="CDFRIFR"/>
<dbReference type="Proteomes" id="UP000025227">
    <property type="component" value="Unplaced"/>
</dbReference>
<sequence length="155" mass="17685">MPRSDRPATVSRHGVAHYSTLPNSATVTTETLYKELQEVKVKAAALFQKLANPWLLWDNACPHKARDTQAVLDRQGIRTVTHPPYSPDITPCDFRIFRSIQNFLDGKQLKNERDLEDVIEDWAEPRPAGFWEDGVASLPDRWRKVVGMHGGYIMD</sequence>
<accession>A0A7I4Z537</accession>
<dbReference type="WBParaSite" id="HCON_00183800-00001">
    <property type="protein sequence ID" value="HCON_00183800-00001"/>
    <property type="gene ID" value="HCON_00183800"/>
</dbReference>
<dbReference type="PANTHER" id="PTHR46060">
    <property type="entry name" value="MARINER MOS1 TRANSPOSASE-LIKE PROTEIN"/>
    <property type="match status" value="1"/>
</dbReference>
<protein>
    <submittedName>
        <fullName evidence="2">DDE_3 domain-containing protein</fullName>
    </submittedName>
</protein>
<dbReference type="OrthoDB" id="5847583at2759"/>
<evidence type="ECO:0000313" key="2">
    <source>
        <dbReference type="WBParaSite" id="HCON_00183800-00001"/>
    </source>
</evidence>
<dbReference type="GO" id="GO:0003676">
    <property type="term" value="F:nucleic acid binding"/>
    <property type="evidence" value="ECO:0007669"/>
    <property type="project" value="InterPro"/>
</dbReference>
<name>A0A7I4Z537_HAECO</name>
<dbReference type="InterPro" id="IPR036397">
    <property type="entry name" value="RNaseH_sf"/>
</dbReference>
<dbReference type="InterPro" id="IPR052709">
    <property type="entry name" value="Transposase-MT_Hybrid"/>
</dbReference>
<dbReference type="AlphaFoldDB" id="A0A7I4Z537"/>